<proteinExistence type="predicted"/>
<dbReference type="EMBL" id="JARJLG010000411">
    <property type="protein sequence ID" value="KAJ7712973.1"/>
    <property type="molecule type" value="Genomic_DNA"/>
</dbReference>
<dbReference type="InterPro" id="IPR036691">
    <property type="entry name" value="Endo/exonu/phosph_ase_sf"/>
</dbReference>
<evidence type="ECO:0000313" key="1">
    <source>
        <dbReference type="EMBL" id="KAJ7712973.1"/>
    </source>
</evidence>
<dbReference type="AlphaFoldDB" id="A0AAD7MEC6"/>
<dbReference type="Proteomes" id="UP001215280">
    <property type="component" value="Unassembled WGS sequence"/>
</dbReference>
<organism evidence="1 2">
    <name type="scientific">Mycena maculata</name>
    <dbReference type="NCBI Taxonomy" id="230809"/>
    <lineage>
        <taxon>Eukaryota</taxon>
        <taxon>Fungi</taxon>
        <taxon>Dikarya</taxon>
        <taxon>Basidiomycota</taxon>
        <taxon>Agaricomycotina</taxon>
        <taxon>Agaricomycetes</taxon>
        <taxon>Agaricomycetidae</taxon>
        <taxon>Agaricales</taxon>
        <taxon>Marasmiineae</taxon>
        <taxon>Mycenaceae</taxon>
        <taxon>Mycena</taxon>
    </lineage>
</organism>
<protein>
    <submittedName>
        <fullName evidence="1">Uncharacterized protein</fullName>
    </submittedName>
</protein>
<comment type="caution">
    <text evidence="1">The sequence shown here is derived from an EMBL/GenBank/DDBJ whole genome shotgun (WGS) entry which is preliminary data.</text>
</comment>
<evidence type="ECO:0000313" key="2">
    <source>
        <dbReference type="Proteomes" id="UP001215280"/>
    </source>
</evidence>
<keyword evidence="2" id="KW-1185">Reference proteome</keyword>
<accession>A0AAD7MEC6</accession>
<dbReference type="Gene3D" id="3.60.10.10">
    <property type="entry name" value="Endonuclease/exonuclease/phosphatase"/>
    <property type="match status" value="1"/>
</dbReference>
<reference evidence="1" key="1">
    <citation type="submission" date="2023-03" db="EMBL/GenBank/DDBJ databases">
        <title>Massive genome expansion in bonnet fungi (Mycena s.s.) driven by repeated elements and novel gene families across ecological guilds.</title>
        <authorList>
            <consortium name="Lawrence Berkeley National Laboratory"/>
            <person name="Harder C.B."/>
            <person name="Miyauchi S."/>
            <person name="Viragh M."/>
            <person name="Kuo A."/>
            <person name="Thoen E."/>
            <person name="Andreopoulos B."/>
            <person name="Lu D."/>
            <person name="Skrede I."/>
            <person name="Drula E."/>
            <person name="Henrissat B."/>
            <person name="Morin E."/>
            <person name="Kohler A."/>
            <person name="Barry K."/>
            <person name="LaButti K."/>
            <person name="Morin E."/>
            <person name="Salamov A."/>
            <person name="Lipzen A."/>
            <person name="Mereny Z."/>
            <person name="Hegedus B."/>
            <person name="Baldrian P."/>
            <person name="Stursova M."/>
            <person name="Weitz H."/>
            <person name="Taylor A."/>
            <person name="Grigoriev I.V."/>
            <person name="Nagy L.G."/>
            <person name="Martin F."/>
            <person name="Kauserud H."/>
        </authorList>
    </citation>
    <scope>NUCLEOTIDE SEQUENCE</scope>
    <source>
        <strain evidence="1">CBHHK188m</strain>
    </source>
</reference>
<sequence>MGRDRYHVAALQEPYVGPGNVTRANSHWRVVYPSEHRREEGAPRPRAVMLVSTSLPTDMWSQIYIPSMDVVGIELRGAFGTLHIINVY</sequence>
<gene>
    <name evidence="1" type="ORF">DFH07DRAFT_763337</name>
</gene>
<dbReference type="SUPFAM" id="SSF56219">
    <property type="entry name" value="DNase I-like"/>
    <property type="match status" value="1"/>
</dbReference>
<name>A0AAD7MEC6_9AGAR</name>
<feature type="non-terminal residue" evidence="1">
    <location>
        <position position="88"/>
    </location>
</feature>